<dbReference type="InterPro" id="IPR035185">
    <property type="entry name" value="DUF5305"/>
</dbReference>
<dbReference type="OrthoDB" id="270764at2157"/>
<name>F2KN34_ARCVS</name>
<dbReference type="Proteomes" id="UP000008136">
    <property type="component" value="Chromosome"/>
</dbReference>
<keyword evidence="1" id="KW-1133">Transmembrane helix</keyword>
<dbReference type="eggNOG" id="arCOG04474">
    <property type="taxonomic scope" value="Archaea"/>
</dbReference>
<protein>
    <recommendedName>
        <fullName evidence="4">DUF5305 domain-containing protein</fullName>
    </recommendedName>
</protein>
<evidence type="ECO:0000256" key="1">
    <source>
        <dbReference type="SAM" id="Phobius"/>
    </source>
</evidence>
<dbReference type="AlphaFoldDB" id="F2KN34"/>
<accession>F2KN34</accession>
<evidence type="ECO:0000313" key="2">
    <source>
        <dbReference type="EMBL" id="AEA47310.1"/>
    </source>
</evidence>
<proteinExistence type="predicted"/>
<dbReference type="Pfam" id="PF17231">
    <property type="entry name" value="DUF5305"/>
    <property type="match status" value="1"/>
</dbReference>
<keyword evidence="1" id="KW-0812">Transmembrane</keyword>
<evidence type="ECO:0008006" key="4">
    <source>
        <dbReference type="Google" id="ProtNLM"/>
    </source>
</evidence>
<dbReference type="KEGG" id="ave:Arcve_1304"/>
<dbReference type="RefSeq" id="WP_013683972.1">
    <property type="nucleotide sequence ID" value="NC_015320.1"/>
</dbReference>
<sequence length="339" mass="38902">MKYTKYRIMCEIKKRFWILTVVLLVSSLLLSGYWYYSSSKPRYVEEKVEVPFYTVKGGYTGSALVLKENPVWEVEDRLSGLPVYLLGISPIMDVNFSFKISNPNANVSIKSVTKVIYSSSYNEKLLWKKTYMEFTNETTGNSLESTFSINITDLRKTINDVQKALGFHQGTTEVKIVTCVNYSGFVNGEKVEEVKTYVMPLDVGGDTYKFENVYNTDSKKRTENRIVEVEPPLIDKMAPVFVMTALLSTLVTFSAVKIRFDPNNHDLRKLKIEEEKSKLEKWISEGKLVNNPGLIRVEMDSLKGLVDAAIDTNERVIYDSEVSEYFFIHGDVIYIFRET</sequence>
<reference evidence="2 3" key="1">
    <citation type="submission" date="2011-03" db="EMBL/GenBank/DDBJ databases">
        <title>The complete genome of Archaeoglobus veneficus SNP6.</title>
        <authorList>
            <consortium name="US DOE Joint Genome Institute (JGI-PGF)"/>
            <person name="Lucas S."/>
            <person name="Copeland A."/>
            <person name="Lapidus A."/>
            <person name="Bruce D."/>
            <person name="Goodwin L."/>
            <person name="Pitluck S."/>
            <person name="Kyrpides N."/>
            <person name="Mavromatis K."/>
            <person name="Pagani I."/>
            <person name="Ivanova N."/>
            <person name="Mikhailova N."/>
            <person name="Lu M."/>
            <person name="Detter J.C."/>
            <person name="Tapia R."/>
            <person name="Han C."/>
            <person name="Land M."/>
            <person name="Hauser L."/>
            <person name="Markowitz V."/>
            <person name="Cheng J.-F."/>
            <person name="Hugenholtz P."/>
            <person name="Woyke T."/>
            <person name="Wu D."/>
            <person name="Spring S."/>
            <person name="Brambilla E."/>
            <person name="Klenk H.-P."/>
            <person name="Eisen J.A."/>
        </authorList>
    </citation>
    <scope>NUCLEOTIDE SEQUENCE [LARGE SCALE GENOMIC DNA]</scope>
    <source>
        <strain evidence="3">SNP6</strain>
    </source>
</reference>
<organism evidence="2 3">
    <name type="scientific">Archaeoglobus veneficus (strain DSM 11195 / SNP6)</name>
    <dbReference type="NCBI Taxonomy" id="693661"/>
    <lineage>
        <taxon>Archaea</taxon>
        <taxon>Methanobacteriati</taxon>
        <taxon>Methanobacteriota</taxon>
        <taxon>Archaeoglobi</taxon>
        <taxon>Archaeoglobales</taxon>
        <taxon>Archaeoglobaceae</taxon>
        <taxon>Archaeoglobus</taxon>
    </lineage>
</organism>
<dbReference type="STRING" id="693661.Arcve_1304"/>
<dbReference type="EMBL" id="CP002588">
    <property type="protein sequence ID" value="AEA47310.1"/>
    <property type="molecule type" value="Genomic_DNA"/>
</dbReference>
<dbReference type="GeneID" id="10394425"/>
<gene>
    <name evidence="2" type="ordered locus">Arcve_1304</name>
</gene>
<keyword evidence="1" id="KW-0472">Membrane</keyword>
<keyword evidence="3" id="KW-1185">Reference proteome</keyword>
<evidence type="ECO:0000313" key="3">
    <source>
        <dbReference type="Proteomes" id="UP000008136"/>
    </source>
</evidence>
<dbReference type="HOGENOM" id="CLU_038446_2_0_2"/>
<feature type="transmembrane region" description="Helical" evidence="1">
    <location>
        <begin position="16"/>
        <end position="36"/>
    </location>
</feature>